<dbReference type="InterPro" id="IPR012312">
    <property type="entry name" value="Hemerythrin-like"/>
</dbReference>
<reference evidence="3" key="1">
    <citation type="submission" date="2020-10" db="EMBL/GenBank/DDBJ databases">
        <title>Sequencing the genomes of 1000 actinobacteria strains.</title>
        <authorList>
            <person name="Klenk H.-P."/>
        </authorList>
    </citation>
    <scope>NUCLEOTIDE SEQUENCE</scope>
    <source>
        <strain evidence="3">DSM 46832</strain>
    </source>
</reference>
<evidence type="ECO:0000259" key="2">
    <source>
        <dbReference type="Pfam" id="PF01814"/>
    </source>
</evidence>
<evidence type="ECO:0000313" key="4">
    <source>
        <dbReference type="Proteomes" id="UP000649753"/>
    </source>
</evidence>
<gene>
    <name evidence="3" type="ORF">H4W31_000213</name>
</gene>
<organism evidence="3 4">
    <name type="scientific">Plantactinospora soyae</name>
    <dbReference type="NCBI Taxonomy" id="1544732"/>
    <lineage>
        <taxon>Bacteria</taxon>
        <taxon>Bacillati</taxon>
        <taxon>Actinomycetota</taxon>
        <taxon>Actinomycetes</taxon>
        <taxon>Micromonosporales</taxon>
        <taxon>Micromonosporaceae</taxon>
        <taxon>Plantactinospora</taxon>
    </lineage>
</organism>
<dbReference type="InterPro" id="IPR053206">
    <property type="entry name" value="Dimeric_xanthone_biosynth"/>
</dbReference>
<dbReference type="Pfam" id="PF01814">
    <property type="entry name" value="Hemerythrin"/>
    <property type="match status" value="1"/>
</dbReference>
<evidence type="ECO:0000313" key="3">
    <source>
        <dbReference type="EMBL" id="MBE1484575.1"/>
    </source>
</evidence>
<keyword evidence="4" id="KW-1185">Reference proteome</keyword>
<feature type="region of interest" description="Disordered" evidence="1">
    <location>
        <begin position="1"/>
        <end position="37"/>
    </location>
</feature>
<feature type="domain" description="Hemerythrin-like" evidence="2">
    <location>
        <begin position="58"/>
        <end position="199"/>
    </location>
</feature>
<protein>
    <recommendedName>
        <fullName evidence="2">Hemerythrin-like domain-containing protein</fullName>
    </recommendedName>
</protein>
<dbReference type="Gene3D" id="1.20.120.520">
    <property type="entry name" value="nmb1532 protein domain like"/>
    <property type="match status" value="1"/>
</dbReference>
<accession>A0A927QUH6</accession>
<proteinExistence type="predicted"/>
<dbReference type="PANTHER" id="PTHR38048:SF1">
    <property type="entry name" value="HEMERYTHRIN-LIKE DOMAIN-CONTAINING PROTEIN"/>
    <property type="match status" value="1"/>
</dbReference>
<evidence type="ECO:0000256" key="1">
    <source>
        <dbReference type="SAM" id="MobiDB-lite"/>
    </source>
</evidence>
<name>A0A927QUH6_9ACTN</name>
<sequence>MTTENDWLTRRTGIVPSAAPTERHSPKSVLDEATRPMAAEPAPEVSFTRHGLYAGRHLVDVHDHYRAELAQVRDILQQVTEGTAKLGDARSQINMMTIRANDWTLGGVCQAQCRSLTNHHTMESEGIFPHLRRSQRDLSAVLDRLHEEHLAIHEVLEGVDDALVHLARNPTDYGPITEAIDLLTDTLLSHFAYEEQQLIGPLSRHGFYPGQL</sequence>
<dbReference type="RefSeq" id="WP_225945337.1">
    <property type="nucleotide sequence ID" value="NZ_JADBEB010000001.1"/>
</dbReference>
<dbReference type="AlphaFoldDB" id="A0A927QUH6"/>
<dbReference type="PANTHER" id="PTHR38048">
    <property type="entry name" value="EXPRESSED PROTEIN"/>
    <property type="match status" value="1"/>
</dbReference>
<comment type="caution">
    <text evidence="3">The sequence shown here is derived from an EMBL/GenBank/DDBJ whole genome shotgun (WGS) entry which is preliminary data.</text>
</comment>
<dbReference type="EMBL" id="JADBEB010000001">
    <property type="protein sequence ID" value="MBE1484575.1"/>
    <property type="molecule type" value="Genomic_DNA"/>
</dbReference>
<dbReference type="Proteomes" id="UP000649753">
    <property type="component" value="Unassembled WGS sequence"/>
</dbReference>
<feature type="compositionally biased region" description="Basic and acidic residues" evidence="1">
    <location>
        <begin position="21"/>
        <end position="34"/>
    </location>
</feature>